<dbReference type="GO" id="GO:0015344">
    <property type="term" value="F:siderophore uptake transmembrane transporter activity"/>
    <property type="evidence" value="ECO:0007669"/>
    <property type="project" value="TreeGrafter"/>
</dbReference>
<evidence type="ECO:0000256" key="5">
    <source>
        <dbReference type="ARBA" id="ARBA00022729"/>
    </source>
</evidence>
<evidence type="ECO:0000256" key="8">
    <source>
        <dbReference type="ARBA" id="ARBA00023170"/>
    </source>
</evidence>
<reference evidence="14 15" key="1">
    <citation type="submission" date="2017-08" db="EMBL/GenBank/DDBJ databases">
        <title>Infants hospitalized years apart are colonized by the same room-sourced microbial strains.</title>
        <authorList>
            <person name="Brooks B."/>
            <person name="Olm M.R."/>
            <person name="Firek B.A."/>
            <person name="Baker R."/>
            <person name="Thomas B.C."/>
            <person name="Morowitz M.J."/>
            <person name="Banfield J.F."/>
        </authorList>
    </citation>
    <scope>NUCLEOTIDE SEQUENCE [LARGE SCALE GENOMIC DNA]</scope>
    <source>
        <strain evidence="14">S2_003_000_R2_14</strain>
    </source>
</reference>
<comment type="subcellular location">
    <subcellularLocation>
        <location evidence="1 10">Cell outer membrane</location>
        <topology evidence="1 10">Multi-pass membrane protein</topology>
    </subcellularLocation>
</comment>
<dbReference type="GO" id="GO:0044718">
    <property type="term" value="P:siderophore transmembrane transport"/>
    <property type="evidence" value="ECO:0007669"/>
    <property type="project" value="TreeGrafter"/>
</dbReference>
<dbReference type="InterPro" id="IPR012910">
    <property type="entry name" value="Plug_dom"/>
</dbReference>
<dbReference type="InterPro" id="IPR036942">
    <property type="entry name" value="Beta-barrel_TonB_sf"/>
</dbReference>
<evidence type="ECO:0000256" key="6">
    <source>
        <dbReference type="ARBA" id="ARBA00023077"/>
    </source>
</evidence>
<comment type="caution">
    <text evidence="14">The sequence shown here is derived from an EMBL/GenBank/DDBJ whole genome shotgun (WGS) entry which is preliminary data.</text>
</comment>
<organism evidence="14 15">
    <name type="scientific">Archangium gephyra</name>
    <dbReference type="NCBI Taxonomy" id="48"/>
    <lineage>
        <taxon>Bacteria</taxon>
        <taxon>Pseudomonadati</taxon>
        <taxon>Myxococcota</taxon>
        <taxon>Myxococcia</taxon>
        <taxon>Myxococcales</taxon>
        <taxon>Cystobacterineae</taxon>
        <taxon>Archangiaceae</taxon>
        <taxon>Archangium</taxon>
    </lineage>
</organism>
<dbReference type="InterPro" id="IPR037066">
    <property type="entry name" value="Plug_dom_sf"/>
</dbReference>
<evidence type="ECO:0000256" key="9">
    <source>
        <dbReference type="ARBA" id="ARBA00023237"/>
    </source>
</evidence>
<dbReference type="PROSITE" id="PS52016">
    <property type="entry name" value="TONB_DEPENDENT_REC_3"/>
    <property type="match status" value="1"/>
</dbReference>
<feature type="domain" description="TonB-dependent receptor plug" evidence="13">
    <location>
        <begin position="47"/>
        <end position="145"/>
    </location>
</feature>
<dbReference type="CDD" id="cd01347">
    <property type="entry name" value="ligand_gated_channel"/>
    <property type="match status" value="1"/>
</dbReference>
<sequence length="637" mass="68116">MVFAHVLLLALHAADAGVTELPPVDVPLPPEDLALPTAPTVRDATGTLTTRDATSARPEAKDAAELINTTPGVTVQDLGGAGQRKTVSLRGAASNAVLVLLDGVPLASPGSAMDLSRIPTAALERIEVLRGGVSGRYGPGAMGGVINLVSRSPGERPRVFADFTGGSFVTTQLTLGATSGLFGGDALVLMNGLRSEGRFDFRYDDQPAFPGNTPLTLTRDNNGTLQGGALARFRRRFGATQLDVMLEGNTERRGLAGPVQNPAVDAWQRTGRGTLSVRTQTGFDAGGTLSTLAWGRLDDSTLSGTLFGTEYRQLESAAGGEVVYTHLVGRHGLTALVSGGVESLREPLGKNPTWGRLGALVADDLLFFDGAFTVSPSVRVDLAGPFFVFSPKLGALLELPLGFSLRANAGQSSRAPSFSELYVVQGTLLPNTSLQPERALTADLGAAWKHEKGRVSATGFSSLYENLISYEYYPPNLSRPYNFAAASVVGLEVEASTTPFTWLEASASYTFLHTQNLRDDPRYYLKALPFRPAHRLHTRIAAGPDWLKARAELVFQSAQFTNRTQTLSVPDRALVNLGVTVTPSQQPRISLSAELKNLLDVQTWDYDGYPLPPRAFFVTLGVSWEPNPSRDSVKPTR</sequence>
<dbReference type="GO" id="GO:0009279">
    <property type="term" value="C:cell outer membrane"/>
    <property type="evidence" value="ECO:0007669"/>
    <property type="project" value="UniProtKB-SubCell"/>
</dbReference>
<accession>A0A2W5UQ19</accession>
<keyword evidence="2 10" id="KW-0813">Transport</keyword>
<keyword evidence="4 10" id="KW-0812">Transmembrane</keyword>
<evidence type="ECO:0000256" key="7">
    <source>
        <dbReference type="ARBA" id="ARBA00023136"/>
    </source>
</evidence>
<dbReference type="InterPro" id="IPR039426">
    <property type="entry name" value="TonB-dep_rcpt-like"/>
</dbReference>
<comment type="similarity">
    <text evidence="10 11">Belongs to the TonB-dependent receptor family.</text>
</comment>
<keyword evidence="6 11" id="KW-0798">TonB box</keyword>
<dbReference type="InterPro" id="IPR000531">
    <property type="entry name" value="Beta-barrel_TonB"/>
</dbReference>
<protein>
    <submittedName>
        <fullName evidence="14">Ligand-gated channel protein</fullName>
    </submittedName>
</protein>
<evidence type="ECO:0000256" key="11">
    <source>
        <dbReference type="RuleBase" id="RU003357"/>
    </source>
</evidence>
<evidence type="ECO:0000256" key="3">
    <source>
        <dbReference type="ARBA" id="ARBA00022452"/>
    </source>
</evidence>
<evidence type="ECO:0000256" key="1">
    <source>
        <dbReference type="ARBA" id="ARBA00004571"/>
    </source>
</evidence>
<evidence type="ECO:0000313" key="15">
    <source>
        <dbReference type="Proteomes" id="UP000249061"/>
    </source>
</evidence>
<dbReference type="EMBL" id="QFQP01000015">
    <property type="protein sequence ID" value="PZR11158.1"/>
    <property type="molecule type" value="Genomic_DNA"/>
</dbReference>
<evidence type="ECO:0000259" key="12">
    <source>
        <dbReference type="Pfam" id="PF00593"/>
    </source>
</evidence>
<gene>
    <name evidence="14" type="ORF">DI536_18660</name>
</gene>
<dbReference type="Gene3D" id="2.170.130.10">
    <property type="entry name" value="TonB-dependent receptor, plug domain"/>
    <property type="match status" value="1"/>
</dbReference>
<dbReference type="AlphaFoldDB" id="A0A2W5UQ19"/>
<evidence type="ECO:0000256" key="2">
    <source>
        <dbReference type="ARBA" id="ARBA00022448"/>
    </source>
</evidence>
<dbReference type="SUPFAM" id="SSF56935">
    <property type="entry name" value="Porins"/>
    <property type="match status" value="1"/>
</dbReference>
<keyword evidence="5" id="KW-0732">Signal</keyword>
<dbReference type="PANTHER" id="PTHR30069">
    <property type="entry name" value="TONB-DEPENDENT OUTER MEMBRANE RECEPTOR"/>
    <property type="match status" value="1"/>
</dbReference>
<evidence type="ECO:0000256" key="4">
    <source>
        <dbReference type="ARBA" id="ARBA00022692"/>
    </source>
</evidence>
<feature type="domain" description="TonB-dependent receptor-like beta-barrel" evidence="12">
    <location>
        <begin position="196"/>
        <end position="598"/>
    </location>
</feature>
<proteinExistence type="inferred from homology"/>
<dbReference type="Gene3D" id="2.40.170.20">
    <property type="entry name" value="TonB-dependent receptor, beta-barrel domain"/>
    <property type="match status" value="1"/>
</dbReference>
<evidence type="ECO:0000259" key="13">
    <source>
        <dbReference type="Pfam" id="PF07715"/>
    </source>
</evidence>
<dbReference type="Pfam" id="PF07715">
    <property type="entry name" value="Plug"/>
    <property type="match status" value="1"/>
</dbReference>
<keyword evidence="7 10" id="KW-0472">Membrane</keyword>
<keyword evidence="9 10" id="KW-0998">Cell outer membrane</keyword>
<dbReference type="PANTHER" id="PTHR30069:SF29">
    <property type="entry name" value="HEMOGLOBIN AND HEMOGLOBIN-HAPTOGLOBIN-BINDING PROTEIN 1-RELATED"/>
    <property type="match status" value="1"/>
</dbReference>
<keyword evidence="3 10" id="KW-1134">Transmembrane beta strand</keyword>
<name>A0A2W5UQ19_9BACT</name>
<keyword evidence="8" id="KW-0675">Receptor</keyword>
<evidence type="ECO:0000256" key="10">
    <source>
        <dbReference type="PROSITE-ProRule" id="PRU01360"/>
    </source>
</evidence>
<evidence type="ECO:0000313" key="14">
    <source>
        <dbReference type="EMBL" id="PZR11158.1"/>
    </source>
</evidence>
<dbReference type="Pfam" id="PF00593">
    <property type="entry name" value="TonB_dep_Rec_b-barrel"/>
    <property type="match status" value="1"/>
</dbReference>
<dbReference type="Proteomes" id="UP000249061">
    <property type="component" value="Unassembled WGS sequence"/>
</dbReference>